<feature type="compositionally biased region" description="Polar residues" evidence="12">
    <location>
        <begin position="404"/>
        <end position="421"/>
    </location>
</feature>
<reference evidence="14 15" key="1">
    <citation type="submission" date="2020-08" db="EMBL/GenBank/DDBJ databases">
        <title>Genome public.</title>
        <authorList>
            <person name="Liu C."/>
            <person name="Sun Q."/>
        </authorList>
    </citation>
    <scope>NUCLEOTIDE SEQUENCE [LARGE SCALE GENOMIC DNA]</scope>
    <source>
        <strain evidence="14 15">NSJ-27</strain>
    </source>
</reference>
<dbReference type="Gene3D" id="1.20.272.10">
    <property type="match status" value="1"/>
</dbReference>
<dbReference type="InterPro" id="IPR003593">
    <property type="entry name" value="AAA+_ATPase"/>
</dbReference>
<evidence type="ECO:0000256" key="7">
    <source>
        <dbReference type="ARBA" id="ARBA00022741"/>
    </source>
</evidence>
<evidence type="ECO:0000256" key="6">
    <source>
        <dbReference type="ARBA" id="ARBA00022723"/>
    </source>
</evidence>
<evidence type="ECO:0000256" key="1">
    <source>
        <dbReference type="ARBA" id="ARBA00006360"/>
    </source>
</evidence>
<comment type="catalytic activity">
    <reaction evidence="11">
        <text>DNA(n) + a 2'-deoxyribonucleoside 5'-triphosphate = DNA(n+1) + diphosphate</text>
        <dbReference type="Rhea" id="RHEA:22508"/>
        <dbReference type="Rhea" id="RHEA-COMP:17339"/>
        <dbReference type="Rhea" id="RHEA-COMP:17340"/>
        <dbReference type="ChEBI" id="CHEBI:33019"/>
        <dbReference type="ChEBI" id="CHEBI:61560"/>
        <dbReference type="ChEBI" id="CHEBI:173112"/>
        <dbReference type="EC" id="2.7.7.7"/>
    </reaction>
</comment>
<keyword evidence="4 14" id="KW-0548">Nucleotidyltransferase</keyword>
<evidence type="ECO:0000256" key="5">
    <source>
        <dbReference type="ARBA" id="ARBA00022705"/>
    </source>
</evidence>
<evidence type="ECO:0000313" key="15">
    <source>
        <dbReference type="Proteomes" id="UP000649151"/>
    </source>
</evidence>
<dbReference type="Proteomes" id="UP000649151">
    <property type="component" value="Unassembled WGS sequence"/>
</dbReference>
<dbReference type="InterPro" id="IPR012763">
    <property type="entry name" value="DNA_pol_III_sug/sutau_N"/>
</dbReference>
<dbReference type="CDD" id="cd18137">
    <property type="entry name" value="HLD_clamp_pol_III_gamma_tau"/>
    <property type="match status" value="1"/>
</dbReference>
<sequence length="532" mass="60136">MYLALYRKWRPQNFDDVISQPHITTTLTNEIKHNHVAHAYLFTGSRGTGKTTCSKILAKAVNCLHPVDGQPCLKCEICKGIEDGSILDVVEIDAASNNGVDNIRELRDEANFTPVSCKYRVYIIDEAHMLSIGAFNALLKIMEEPPAHVIFILATTEVHKIPVTILSRCQRFDFRRIKTDDIVQRLLKISTQEDFSLTPDAAGMIARLADGGMRDALSLLDQCVAYSSEITADVVASAAGVAGREYLFEFHQAIMEQDTARAMTLLDELYSKSKDLERLCEELIHFYRNLMMVKVGSADQQMLSVSDEELHQFQQEAEPLKLSQIIHCLTVLQDTMDRLGRVSNKRLELEICFVKLSSPKYDYQLDSINRRLDQLESKLKYGIAAAPVESEKMDSSVKEEKNQLEQPTQTKPVEQSATSTKTEPKLKQRPEPLECWNEIVQEIGESSGMLFGILRGSYAMTSGDRLLIQSPNAVFKETVQSKKELMDEIIFRYTGRKYRILIKGTKTQETEENPLDDVLDRARSSGIPVIEE</sequence>
<dbReference type="InterPro" id="IPR006595">
    <property type="entry name" value="CTLH_C"/>
</dbReference>
<comment type="similarity">
    <text evidence="1">Belongs to the DnaX/STICHEL family.</text>
</comment>
<dbReference type="InterPro" id="IPR027417">
    <property type="entry name" value="P-loop_NTPase"/>
</dbReference>
<dbReference type="CDD" id="cd00009">
    <property type="entry name" value="AAA"/>
    <property type="match status" value="1"/>
</dbReference>
<proteinExistence type="inferred from homology"/>
<dbReference type="PROSITE" id="PS50897">
    <property type="entry name" value="CTLH"/>
    <property type="match status" value="1"/>
</dbReference>
<comment type="caution">
    <text evidence="14">The sequence shown here is derived from an EMBL/GenBank/DDBJ whole genome shotgun (WGS) entry which is preliminary data.</text>
</comment>
<gene>
    <name evidence="14" type="primary">dnaX</name>
    <name evidence="14" type="ORF">H8Z77_03215</name>
</gene>
<evidence type="ECO:0000256" key="11">
    <source>
        <dbReference type="ARBA" id="ARBA00049244"/>
    </source>
</evidence>
<feature type="domain" description="CTLH" evidence="13">
    <location>
        <begin position="248"/>
        <end position="300"/>
    </location>
</feature>
<accession>A0ABR7IPP5</accession>
<keyword evidence="15" id="KW-1185">Reference proteome</keyword>
<organism evidence="14 15">
    <name type="scientific">Clostridium facile</name>
    <dbReference type="NCBI Taxonomy" id="2763035"/>
    <lineage>
        <taxon>Bacteria</taxon>
        <taxon>Bacillati</taxon>
        <taxon>Bacillota</taxon>
        <taxon>Clostridia</taxon>
        <taxon>Eubacteriales</taxon>
        <taxon>Clostridiaceae</taxon>
        <taxon>Clostridium</taxon>
    </lineage>
</organism>
<name>A0ABR7IPP5_9CLOT</name>
<dbReference type="InterPro" id="IPR008921">
    <property type="entry name" value="DNA_pol3_clamp-load_cplx_C"/>
</dbReference>
<evidence type="ECO:0000256" key="2">
    <source>
        <dbReference type="ARBA" id="ARBA00012417"/>
    </source>
</evidence>
<keyword evidence="5" id="KW-0235">DNA replication</keyword>
<evidence type="ECO:0000256" key="12">
    <source>
        <dbReference type="SAM" id="MobiDB-lite"/>
    </source>
</evidence>
<dbReference type="EC" id="2.7.7.7" evidence="2"/>
<dbReference type="SMART" id="SM00382">
    <property type="entry name" value="AAA"/>
    <property type="match status" value="1"/>
</dbReference>
<keyword evidence="10" id="KW-0239">DNA-directed DNA polymerase</keyword>
<dbReference type="EMBL" id="JACOQK010000001">
    <property type="protein sequence ID" value="MBC5787034.1"/>
    <property type="molecule type" value="Genomic_DNA"/>
</dbReference>
<evidence type="ECO:0000313" key="14">
    <source>
        <dbReference type="EMBL" id="MBC5787034.1"/>
    </source>
</evidence>
<keyword evidence="7" id="KW-0547">Nucleotide-binding</keyword>
<dbReference type="Pfam" id="PF12169">
    <property type="entry name" value="DNA_pol3_gamma3"/>
    <property type="match status" value="1"/>
</dbReference>
<feature type="region of interest" description="Disordered" evidence="12">
    <location>
        <begin position="390"/>
        <end position="429"/>
    </location>
</feature>
<keyword evidence="3 14" id="KW-0808">Transferase</keyword>
<dbReference type="SUPFAM" id="SSF48019">
    <property type="entry name" value="post-AAA+ oligomerization domain-like"/>
    <property type="match status" value="1"/>
</dbReference>
<dbReference type="Gene3D" id="1.10.8.60">
    <property type="match status" value="1"/>
</dbReference>
<evidence type="ECO:0000256" key="3">
    <source>
        <dbReference type="ARBA" id="ARBA00022679"/>
    </source>
</evidence>
<dbReference type="Pfam" id="PF22608">
    <property type="entry name" value="DNAX_ATPase_lid"/>
    <property type="match status" value="1"/>
</dbReference>
<evidence type="ECO:0000256" key="8">
    <source>
        <dbReference type="ARBA" id="ARBA00022833"/>
    </source>
</evidence>
<dbReference type="PANTHER" id="PTHR11669">
    <property type="entry name" value="REPLICATION FACTOR C / DNA POLYMERASE III GAMMA-TAU SUBUNIT"/>
    <property type="match status" value="1"/>
</dbReference>
<evidence type="ECO:0000256" key="4">
    <source>
        <dbReference type="ARBA" id="ARBA00022695"/>
    </source>
</evidence>
<dbReference type="NCBIfam" id="NF004046">
    <property type="entry name" value="PRK05563.1"/>
    <property type="match status" value="1"/>
</dbReference>
<dbReference type="Gene3D" id="3.40.50.300">
    <property type="entry name" value="P-loop containing nucleotide triphosphate hydrolases"/>
    <property type="match status" value="1"/>
</dbReference>
<dbReference type="InterPro" id="IPR050238">
    <property type="entry name" value="DNA_Rep/Repair_Clamp_Loader"/>
</dbReference>
<keyword evidence="6" id="KW-0479">Metal-binding</keyword>
<dbReference type="RefSeq" id="WP_186996179.1">
    <property type="nucleotide sequence ID" value="NZ_JACOQK010000001.1"/>
</dbReference>
<evidence type="ECO:0000259" key="13">
    <source>
        <dbReference type="PROSITE" id="PS50897"/>
    </source>
</evidence>
<dbReference type="GO" id="GO:0003887">
    <property type="term" value="F:DNA-directed DNA polymerase activity"/>
    <property type="evidence" value="ECO:0007669"/>
    <property type="project" value="UniProtKB-EC"/>
</dbReference>
<dbReference type="Pfam" id="PF13177">
    <property type="entry name" value="DNA_pol3_delta2"/>
    <property type="match status" value="1"/>
</dbReference>
<keyword evidence="9" id="KW-0067">ATP-binding</keyword>
<protein>
    <recommendedName>
        <fullName evidence="2">DNA-directed DNA polymerase</fullName>
        <ecNumber evidence="2">2.7.7.7</ecNumber>
    </recommendedName>
</protein>
<dbReference type="InterPro" id="IPR022754">
    <property type="entry name" value="DNA_pol_III_gamma-3"/>
</dbReference>
<evidence type="ECO:0000256" key="9">
    <source>
        <dbReference type="ARBA" id="ARBA00022840"/>
    </source>
</evidence>
<dbReference type="InterPro" id="IPR045085">
    <property type="entry name" value="HLD_clamp_pol_III_gamma_tau"/>
</dbReference>
<dbReference type="SUPFAM" id="SSF52540">
    <property type="entry name" value="P-loop containing nucleoside triphosphate hydrolases"/>
    <property type="match status" value="1"/>
</dbReference>
<dbReference type="PANTHER" id="PTHR11669:SF0">
    <property type="entry name" value="PROTEIN STICHEL-LIKE 2"/>
    <property type="match status" value="1"/>
</dbReference>
<keyword evidence="8" id="KW-0862">Zinc</keyword>
<feature type="compositionally biased region" description="Basic and acidic residues" evidence="12">
    <location>
        <begin position="390"/>
        <end position="403"/>
    </location>
</feature>
<evidence type="ECO:0000256" key="10">
    <source>
        <dbReference type="ARBA" id="ARBA00022932"/>
    </source>
</evidence>
<dbReference type="NCBIfam" id="TIGR02397">
    <property type="entry name" value="dnaX_nterm"/>
    <property type="match status" value="1"/>
</dbReference>